<feature type="compositionally biased region" description="Polar residues" evidence="2">
    <location>
        <begin position="9"/>
        <end position="18"/>
    </location>
</feature>
<evidence type="ECO:0000259" key="3">
    <source>
        <dbReference type="PROSITE" id="PS50828"/>
    </source>
</evidence>
<feature type="compositionally biased region" description="Basic and acidic residues" evidence="2">
    <location>
        <begin position="824"/>
        <end position="836"/>
    </location>
</feature>
<dbReference type="PROSITE" id="PS50828">
    <property type="entry name" value="SMR"/>
    <property type="match status" value="1"/>
</dbReference>
<dbReference type="SMART" id="SM00174">
    <property type="entry name" value="RHO"/>
    <property type="match status" value="1"/>
</dbReference>
<keyword evidence="6" id="KW-1185">Reference proteome</keyword>
<dbReference type="InterPro" id="IPR036063">
    <property type="entry name" value="Smr_dom_sf"/>
</dbReference>
<feature type="region of interest" description="Disordered" evidence="2">
    <location>
        <begin position="112"/>
        <end position="139"/>
    </location>
</feature>
<dbReference type="Pfam" id="PF01713">
    <property type="entry name" value="Smr"/>
    <property type="match status" value="1"/>
</dbReference>
<dbReference type="SUPFAM" id="SSF160443">
    <property type="entry name" value="SMR domain-like"/>
    <property type="match status" value="1"/>
</dbReference>
<dbReference type="Gene3D" id="3.30.1370.110">
    <property type="match status" value="1"/>
</dbReference>
<sequence>MPRRRKTGGSPSQKNGNSDRAAVAVSQGDPSHLVSQAVHYVNKEELFNSMSEMFSVLDPSVVYMVLSECDFKVENAMDHLLELSTHAKGVGSSKTLGFDSAAASLALANQQRSVAKERMGNSTGEQSNSGEAKEKVLSSDAQLSEELDSLIENAFQSYSLSDELPNSANDQIVHKHPAEQDGFIEFPEWEKSDSGCNVLFSPQQAETNNEVLENFCCCQSPVSQLSTQTSSVAASDTFAQILEDSDLSEIRVQHDVASEVYKQSNGEIPCENSGQTQGTALDQSSATPASGKSSQRPLETGVAVTGDPNSRCLEQHEEVVSAFNSCQSISLPEAYGPLETASLETPNPADFQQIQQGCNLTFSTPSGQTQQHWNLMAPVFYPSSGSHSFVIPVAASPGQWRPGSDYRTSEKGLFLSSPVVSNAWDSNPSLKVWENQDRNSKLSLSQAQQPRVCHMMRKKMHLIGQVLVLLRGVPGSGKSYLARNLLEDNPGGIILSTDDYFYKHGQYHYDPDCLGEAHDWNRKRAKEAFEMGISPIIIDNTNIQAWEMKPYVTLAQQFKYKVMFREPDTWWKFKPKELERRNIHGVSKEKIKRMLERYERCLSVSSILDSSVPDKPDAVDWSEDPCQEESHREGEAHSDVKEEPPSVSHVEPLELPEAGKTSPSSTLESSCDPEHVQQEEKEMEDNSVQHNSENSIVQDDLDGCLSECIEKELPLEKKEEMGEKVEKSTETVMDEVDVITSEEAVKLNTEGVEKHSDNNVVSVQTAVEPSGKICMKPKSTQTSNTVEPSSSAFDTSGNPELLNFLGDWPVEQTMGQRVKRPRRLEKSSLKSDKEGEIPSQQHPETSEGQVGLPETCTFEKGHEEENLASGCSSVSLDKVTLELPMVGCWPVSASLEQRQQRSRRMRKTDQSDEGRNTEDDTDINALEAVDVLHGTPVNTAEQPDTESFHLHQDEIVASETVGEEKSQQNKRTKKLHRLALTFTNNSLPHPKEEDHLSNLAAEEKQDTCLCGQKSSYSQTESQDFALLWRLEKNMLFPETTKVLHGRLDGFKPKHIDNASDSQEKIPYRVTYDKSTFVEESELTNIDESEELDMLCKLFESVSFEALKDLYERCNKDIDWATGLLLDSNEKLCKAVDPECFQVREAEAVATDLDFTASANCDENLKDSKQMAQIIGTAGISEASQDKTSSLSIAESRAAKEAVTSADVSDSLTATSLNGAEERKDAVDAAPRTGTSSSAAGVELSISGEQTVESGSLVEETKPSVSQLDAGFCTPMTLPHGPHTTSANLKFELNKESDVNPSESNAENSKVTASLLEMDRAPLVSPRSETEMVKDTKESSGEMCGKEDETPSCSAAKAKRQSPTPASHAAFSIDCLELTLPPELALQLKEIFGPVGIDAGSLTVEDCVVHIDLNLAKVIHEKWKESVLKRQRRDESCKLSAEGPTVIQQIDTGDSEMLLSQNADSKIQKKKMSWASGTSNDMQMKKPATSDVFPFMDHWNAQIQKVSLRQIISEEIAMQERQDMNRVPSTARKDCAAKLKEKQLFEMFPTINQSFLMDIFRDNNYSLEQTEQFLNCVLEADPVKTVIAQESIQQNEIVSPCSAKNREKKAKKSKEEDDPLSEMFQDFEYPQYDDLRAEAFCHQQKRQECLKKAGEAYRMGMKPVAAFYAHQGRLHEQKMKEANHAAAVQIFERVNTSLLPMNVLDLHGLHVDEAVNQLSRVLQEKSEEHQQAGGKPYLIVITGRGNHSQGGVARIRPAAIRYLTTHNFRISSMCLKAVLSLMQNGAGDHCTESKLSPFTILQCHIDKSGVTGRFSFLAFIKIARKIEDFKNNSKNVFSEPSYLTFIPVAVFPPVSGAEVELWHLAGASFSTGFILKKILAEEKETVLLALDINKMLDSIKCVLVGDSAVGKTSLLVRFTSETFPDDYRPTVYENTGVDVFMDGVQISLGLWDTSGSDAFKGIRPLSYQQADVVLMCYSVANHNSFLNLRNKWIGEIRSHLPRIPVLVVATQTDQRDTGPYRSSCISPIDGKRLAQDVRAKGYLECSALSNRGVQQVFEYAVRTAVNQAKRQNRRKLFSINECKIF</sequence>
<dbReference type="InterPro" id="IPR003892">
    <property type="entry name" value="CUE"/>
</dbReference>
<dbReference type="InterPro" id="IPR009060">
    <property type="entry name" value="UBA-like_sf"/>
</dbReference>
<feature type="compositionally biased region" description="Polar residues" evidence="2">
    <location>
        <begin position="838"/>
        <end position="848"/>
    </location>
</feature>
<organism evidence="5 6">
    <name type="scientific">Willisornis vidua</name>
    <name type="common">Xingu scale-backed antbird</name>
    <dbReference type="NCBI Taxonomy" id="1566151"/>
    <lineage>
        <taxon>Eukaryota</taxon>
        <taxon>Metazoa</taxon>
        <taxon>Chordata</taxon>
        <taxon>Craniata</taxon>
        <taxon>Vertebrata</taxon>
        <taxon>Euteleostomi</taxon>
        <taxon>Archelosauria</taxon>
        <taxon>Archosauria</taxon>
        <taxon>Dinosauria</taxon>
        <taxon>Saurischia</taxon>
        <taxon>Theropoda</taxon>
        <taxon>Coelurosauria</taxon>
        <taxon>Aves</taxon>
        <taxon>Neognathae</taxon>
        <taxon>Neoaves</taxon>
        <taxon>Telluraves</taxon>
        <taxon>Australaves</taxon>
        <taxon>Passeriformes</taxon>
        <taxon>Thamnophilidae</taxon>
        <taxon>Willisornis</taxon>
    </lineage>
</organism>
<dbReference type="Pfam" id="PF00071">
    <property type="entry name" value="Ras"/>
    <property type="match status" value="1"/>
</dbReference>
<dbReference type="InterPro" id="IPR056720">
    <property type="entry name" value="DUF7818"/>
</dbReference>
<dbReference type="InterPro" id="IPR001806">
    <property type="entry name" value="Small_GTPase"/>
</dbReference>
<dbReference type="InterPro" id="IPR002625">
    <property type="entry name" value="Smr_dom"/>
</dbReference>
<dbReference type="Proteomes" id="UP001145742">
    <property type="component" value="Unassembled WGS sequence"/>
</dbReference>
<dbReference type="PROSITE" id="PS51421">
    <property type="entry name" value="RAS"/>
    <property type="match status" value="1"/>
</dbReference>
<evidence type="ECO:0000313" key="5">
    <source>
        <dbReference type="EMBL" id="KAJ7414495.1"/>
    </source>
</evidence>
<dbReference type="NCBIfam" id="TIGR00231">
    <property type="entry name" value="small_GTP"/>
    <property type="match status" value="1"/>
</dbReference>
<dbReference type="PANTHER" id="PTHR46535:SF1">
    <property type="entry name" value="NEDD4-BINDING PROTEIN 2"/>
    <property type="match status" value="1"/>
</dbReference>
<dbReference type="InterPro" id="IPR056718">
    <property type="entry name" value="DUF7816"/>
</dbReference>
<proteinExistence type="predicted"/>
<dbReference type="InterPro" id="IPR005225">
    <property type="entry name" value="Small_GTP-bd"/>
</dbReference>
<name>A0ABQ9D3W1_9PASS</name>
<dbReference type="InterPro" id="IPR052772">
    <property type="entry name" value="Endo/PolyKinase_Domain-Protein"/>
</dbReference>
<dbReference type="Pfam" id="PF13671">
    <property type="entry name" value="AAA_33"/>
    <property type="match status" value="1"/>
</dbReference>
<dbReference type="Gene3D" id="1.10.8.10">
    <property type="entry name" value="DNA helicase RuvA subunit, C-terminal domain"/>
    <property type="match status" value="1"/>
</dbReference>
<dbReference type="Pfam" id="PF25126">
    <property type="entry name" value="DUF7818"/>
    <property type="match status" value="1"/>
</dbReference>
<dbReference type="SUPFAM" id="SSF46934">
    <property type="entry name" value="UBA-like"/>
    <property type="match status" value="1"/>
</dbReference>
<dbReference type="EMBL" id="WHWB01034052">
    <property type="protein sequence ID" value="KAJ7414495.1"/>
    <property type="molecule type" value="Genomic_DNA"/>
</dbReference>
<evidence type="ECO:0000313" key="6">
    <source>
        <dbReference type="Proteomes" id="UP001145742"/>
    </source>
</evidence>
<dbReference type="InterPro" id="IPR041801">
    <property type="entry name" value="N4BP2_CUE"/>
</dbReference>
<dbReference type="InterPro" id="IPR013899">
    <property type="entry name" value="DUF1771"/>
</dbReference>
<dbReference type="PRINTS" id="PR00449">
    <property type="entry name" value="RASTRNSFRMNG"/>
</dbReference>
<feature type="compositionally biased region" description="Polar residues" evidence="2">
    <location>
        <begin position="120"/>
        <end position="130"/>
    </location>
</feature>
<feature type="compositionally biased region" description="Basic and acidic residues" evidence="2">
    <location>
        <begin position="907"/>
        <end position="918"/>
    </location>
</feature>
<feature type="compositionally biased region" description="Polar residues" evidence="2">
    <location>
        <begin position="1205"/>
        <end position="1217"/>
    </location>
</feature>
<dbReference type="CDD" id="cd14365">
    <property type="entry name" value="CUE_N4BP2"/>
    <property type="match status" value="1"/>
</dbReference>
<dbReference type="SUPFAM" id="SSF52540">
    <property type="entry name" value="P-loop containing nucleoside triphosphate hydrolases"/>
    <property type="match status" value="2"/>
</dbReference>
<feature type="compositionally biased region" description="Polar residues" evidence="2">
    <location>
        <begin position="264"/>
        <end position="297"/>
    </location>
</feature>
<feature type="region of interest" description="Disordered" evidence="2">
    <location>
        <begin position="772"/>
        <end position="852"/>
    </location>
</feature>
<gene>
    <name evidence="5" type="primary">N4BP2</name>
    <name evidence="5" type="ORF">WISP_83814</name>
</gene>
<evidence type="ECO:0000256" key="1">
    <source>
        <dbReference type="ARBA" id="ARBA00022741"/>
    </source>
</evidence>
<comment type="caution">
    <text evidence="5">The sequence shown here is derived from an EMBL/GenBank/DDBJ whole genome shotgun (WGS) entry which is preliminary data.</text>
</comment>
<keyword evidence="1" id="KW-0547">Nucleotide-binding</keyword>
<feature type="compositionally biased region" description="Basic and acidic residues" evidence="2">
    <location>
        <begin position="1327"/>
        <end position="1348"/>
    </location>
</feature>
<feature type="compositionally biased region" description="Basic and acidic residues" evidence="2">
    <location>
        <begin position="628"/>
        <end position="644"/>
    </location>
</feature>
<dbReference type="InterPro" id="IPR027417">
    <property type="entry name" value="P-loop_NTPase"/>
</dbReference>
<feature type="region of interest" description="Disordered" evidence="2">
    <location>
        <begin position="1323"/>
        <end position="1363"/>
    </location>
</feature>
<dbReference type="PROSITE" id="PS51419">
    <property type="entry name" value="RAB"/>
    <property type="match status" value="1"/>
</dbReference>
<feature type="domain" description="CUE" evidence="4">
    <location>
        <begin position="42"/>
        <end position="85"/>
    </location>
</feature>
<accession>A0ABQ9D3W1</accession>
<feature type="region of interest" description="Disordered" evidence="2">
    <location>
        <begin position="612"/>
        <end position="691"/>
    </location>
</feature>
<dbReference type="Pfam" id="PF08590">
    <property type="entry name" value="DUF1771"/>
    <property type="match status" value="1"/>
</dbReference>
<feature type="region of interest" description="Disordered" evidence="2">
    <location>
        <begin position="1"/>
        <end position="27"/>
    </location>
</feature>
<feature type="domain" description="Smr" evidence="3">
    <location>
        <begin position="1703"/>
        <end position="1779"/>
    </location>
</feature>
<dbReference type="SMART" id="SM01162">
    <property type="entry name" value="DUF1771"/>
    <property type="match status" value="1"/>
</dbReference>
<dbReference type="PANTHER" id="PTHR46535">
    <property type="entry name" value="NEDD4-BINDING PROTEIN 2"/>
    <property type="match status" value="1"/>
</dbReference>
<dbReference type="Pfam" id="PF25125">
    <property type="entry name" value="DUF7817"/>
    <property type="match status" value="1"/>
</dbReference>
<feature type="region of interest" description="Disordered" evidence="2">
    <location>
        <begin position="1203"/>
        <end position="1243"/>
    </location>
</feature>
<protein>
    <submittedName>
        <fullName evidence="5">NEDD4-binding protein 2 isoform X1</fullName>
    </submittedName>
</protein>
<dbReference type="InterPro" id="IPR056719">
    <property type="entry name" value="DUF7817"/>
</dbReference>
<dbReference type="SMART" id="SM00463">
    <property type="entry name" value="SMR"/>
    <property type="match status" value="1"/>
</dbReference>
<reference evidence="5" key="1">
    <citation type="submission" date="2019-10" db="EMBL/GenBank/DDBJ databases">
        <authorList>
            <person name="Soares A.E.R."/>
            <person name="Aleixo A."/>
            <person name="Schneider P."/>
            <person name="Miyaki C.Y."/>
            <person name="Schneider M.P."/>
            <person name="Mello C."/>
            <person name="Vasconcelos A.T.R."/>
        </authorList>
    </citation>
    <scope>NUCLEOTIDE SEQUENCE</scope>
    <source>
        <tissue evidence="5">Muscle</tissue>
    </source>
</reference>
<evidence type="ECO:0000259" key="4">
    <source>
        <dbReference type="PROSITE" id="PS51140"/>
    </source>
</evidence>
<dbReference type="PROSITE" id="PS51420">
    <property type="entry name" value="RHO"/>
    <property type="match status" value="1"/>
</dbReference>
<evidence type="ECO:0000256" key="2">
    <source>
        <dbReference type="SAM" id="MobiDB-lite"/>
    </source>
</evidence>
<feature type="region of interest" description="Disordered" evidence="2">
    <location>
        <begin position="264"/>
        <end position="309"/>
    </location>
</feature>
<dbReference type="SMART" id="SM00173">
    <property type="entry name" value="RAS"/>
    <property type="match status" value="1"/>
</dbReference>
<dbReference type="PROSITE" id="PS51140">
    <property type="entry name" value="CUE"/>
    <property type="match status" value="1"/>
</dbReference>
<feature type="compositionally biased region" description="Polar residues" evidence="2">
    <location>
        <begin position="778"/>
        <end position="798"/>
    </location>
</feature>
<dbReference type="SMART" id="SM00175">
    <property type="entry name" value="RAB"/>
    <property type="match status" value="1"/>
</dbReference>
<dbReference type="Gene3D" id="3.40.50.300">
    <property type="entry name" value="P-loop containing nucleotide triphosphate hydrolases"/>
    <property type="match status" value="2"/>
</dbReference>
<feature type="region of interest" description="Disordered" evidence="2">
    <location>
        <begin position="895"/>
        <end position="920"/>
    </location>
</feature>
<dbReference type="CDD" id="cd00157">
    <property type="entry name" value="Rho"/>
    <property type="match status" value="1"/>
</dbReference>
<dbReference type="Pfam" id="PF25124">
    <property type="entry name" value="DUF7816"/>
    <property type="match status" value="1"/>
</dbReference>